<dbReference type="SUPFAM" id="SSF88659">
    <property type="entry name" value="Sigma3 and sigma4 domains of RNA polymerase sigma factors"/>
    <property type="match status" value="1"/>
</dbReference>
<keyword evidence="2" id="KW-1185">Reference proteome</keyword>
<dbReference type="AlphaFoldDB" id="A0A059NYM3"/>
<reference evidence="2" key="1">
    <citation type="submission" date="2014-03" db="EMBL/GenBank/DDBJ databases">
        <authorList>
            <person name="Urmite Genomes U."/>
        </authorList>
    </citation>
    <scope>NUCLEOTIDE SEQUENCE [LARGE SCALE GENOMIC DNA]</scope>
    <source>
        <strain evidence="2">HD-03</strain>
    </source>
</reference>
<dbReference type="Proteomes" id="UP000028868">
    <property type="component" value="Unassembled WGS sequence"/>
</dbReference>
<comment type="caution">
    <text evidence="1">The sequence shown here is derived from an EMBL/GenBank/DDBJ whole genome shotgun (WGS) entry which is preliminary data.</text>
</comment>
<sequence length="145" mass="17526">MELMKNYSDLLTEIECIKQEIRLTEREFEYWSGIRMHDKESDGIPLGTMKHHKVSTQLTQIEKKRIALNRLNERLEYHEKYKERMDKLMQQFNGLEYKVAYKKWVEMKKLKEIAEELGYSEQYIKEISAKLSKTYKKPTDLLKSV</sequence>
<name>A0A059NYM3_9BACI</name>
<accession>A0A059NYM3</accession>
<gene>
    <name evidence="1" type="ORF">BN983_00800</name>
</gene>
<proteinExistence type="predicted"/>
<reference evidence="1 2" key="2">
    <citation type="submission" date="2014-05" db="EMBL/GenBank/DDBJ databases">
        <title>Draft genome sequence of Halobacillus karajensis HK-03.</title>
        <authorList>
            <person name="Khelaifia S."/>
            <person name="Croce O."/>
            <person name="Lagier J.C."/>
            <person name="Raoult D."/>
        </authorList>
    </citation>
    <scope>NUCLEOTIDE SEQUENCE [LARGE SCALE GENOMIC DNA]</scope>
    <source>
        <strain evidence="1 2">HD-03</strain>
    </source>
</reference>
<dbReference type="RefSeq" id="WP_051744003.1">
    <property type="nucleotide sequence ID" value="NZ_CCDI010000001.1"/>
</dbReference>
<organism evidence="1 2">
    <name type="scientific">Halobacillus karajensis</name>
    <dbReference type="NCBI Taxonomy" id="195088"/>
    <lineage>
        <taxon>Bacteria</taxon>
        <taxon>Bacillati</taxon>
        <taxon>Bacillota</taxon>
        <taxon>Bacilli</taxon>
        <taxon>Bacillales</taxon>
        <taxon>Bacillaceae</taxon>
        <taxon>Halobacillus</taxon>
    </lineage>
</organism>
<dbReference type="EMBL" id="CCDI010000001">
    <property type="protein sequence ID" value="CDQ22587.1"/>
    <property type="molecule type" value="Genomic_DNA"/>
</dbReference>
<evidence type="ECO:0000313" key="2">
    <source>
        <dbReference type="Proteomes" id="UP000028868"/>
    </source>
</evidence>
<protein>
    <submittedName>
        <fullName evidence="1">Uncharacterized protein</fullName>
    </submittedName>
</protein>
<evidence type="ECO:0000313" key="1">
    <source>
        <dbReference type="EMBL" id="CDQ22587.1"/>
    </source>
</evidence>
<dbReference type="InterPro" id="IPR013324">
    <property type="entry name" value="RNA_pol_sigma_r3/r4-like"/>
</dbReference>